<dbReference type="GO" id="GO:0030488">
    <property type="term" value="P:tRNA methylation"/>
    <property type="evidence" value="ECO:0007669"/>
    <property type="project" value="TreeGrafter"/>
</dbReference>
<evidence type="ECO:0000256" key="10">
    <source>
        <dbReference type="ARBA" id="ARBA00022694"/>
    </source>
</evidence>
<proteinExistence type="inferred from homology"/>
<keyword evidence="16" id="KW-1185">Reference proteome</keyword>
<dbReference type="GeneTree" id="ENSGT00940000162599"/>
<dbReference type="SUPFAM" id="SSF53335">
    <property type="entry name" value="S-adenosyl-L-methionine-dependent methyltransferases"/>
    <property type="match status" value="1"/>
</dbReference>
<dbReference type="FunFam" id="3.40.50.150:FF:000207">
    <property type="entry name" value="Leucine carboxyl methyltransferase 2"/>
    <property type="match status" value="1"/>
</dbReference>
<dbReference type="RefSeq" id="XP_005999145.1">
    <property type="nucleotide sequence ID" value="XM_005999083.3"/>
</dbReference>
<evidence type="ECO:0000256" key="12">
    <source>
        <dbReference type="ARBA" id="ARBA00030847"/>
    </source>
</evidence>
<evidence type="ECO:0000256" key="9">
    <source>
        <dbReference type="ARBA" id="ARBA00022691"/>
    </source>
</evidence>
<feature type="region of interest" description="Disordered" evidence="14">
    <location>
        <begin position="1"/>
        <end position="24"/>
    </location>
</feature>
<dbReference type="FunCoup" id="H2ZX30">
    <property type="interactions" value="669"/>
</dbReference>
<evidence type="ECO:0000313" key="15">
    <source>
        <dbReference type="Ensembl" id="ENSLACP00000001951.2"/>
    </source>
</evidence>
<evidence type="ECO:0000256" key="8">
    <source>
        <dbReference type="ARBA" id="ARBA00022679"/>
    </source>
</evidence>
<dbReference type="PANTHER" id="PTHR46529:SF1">
    <property type="entry name" value="TRNA WYBUTOSINE-SYNTHESIZING PROTEIN 4"/>
    <property type="match status" value="1"/>
</dbReference>
<dbReference type="AlphaFoldDB" id="H2ZX30"/>
<dbReference type="InterPro" id="IPR015915">
    <property type="entry name" value="Kelch-typ_b-propeller"/>
</dbReference>
<evidence type="ECO:0000256" key="4">
    <source>
        <dbReference type="ARBA" id="ARBA00012155"/>
    </source>
</evidence>
<keyword evidence="7" id="KW-0489">Methyltransferase</keyword>
<dbReference type="Gene3D" id="3.40.50.150">
    <property type="entry name" value="Vaccinia Virus protein VP39"/>
    <property type="match status" value="1"/>
</dbReference>
<dbReference type="GeneID" id="102353544"/>
<dbReference type="GO" id="GO:0008175">
    <property type="term" value="F:tRNA methyltransferase activity"/>
    <property type="evidence" value="ECO:0007669"/>
    <property type="project" value="TreeGrafter"/>
</dbReference>
<dbReference type="Pfam" id="PF04072">
    <property type="entry name" value="LCM"/>
    <property type="match status" value="1"/>
</dbReference>
<gene>
    <name evidence="15" type="primary">LCMT2</name>
</gene>
<dbReference type="EC" id="2.1.1.290" evidence="5"/>
<reference evidence="15" key="3">
    <citation type="submission" date="2025-09" db="UniProtKB">
        <authorList>
            <consortium name="Ensembl"/>
        </authorList>
    </citation>
    <scope>IDENTIFICATION</scope>
</reference>
<dbReference type="GO" id="GO:0031591">
    <property type="term" value="P:wybutosine biosynthetic process"/>
    <property type="evidence" value="ECO:0007669"/>
    <property type="project" value="TreeGrafter"/>
</dbReference>
<evidence type="ECO:0000256" key="1">
    <source>
        <dbReference type="ARBA" id="ARBA00001806"/>
    </source>
</evidence>
<dbReference type="Gene3D" id="2.120.10.80">
    <property type="entry name" value="Kelch-type beta propeller"/>
    <property type="match status" value="1"/>
</dbReference>
<evidence type="ECO:0000313" key="16">
    <source>
        <dbReference type="Proteomes" id="UP000008672"/>
    </source>
</evidence>
<dbReference type="PANTHER" id="PTHR46529">
    <property type="entry name" value="TRNA WYBUTOSINE-SYNTHESIZING PROTEIN 4"/>
    <property type="match status" value="1"/>
</dbReference>
<evidence type="ECO:0000256" key="6">
    <source>
        <dbReference type="ARBA" id="ARBA00018045"/>
    </source>
</evidence>
<dbReference type="Proteomes" id="UP000008672">
    <property type="component" value="Unassembled WGS sequence"/>
</dbReference>
<comment type="similarity">
    <text evidence="3">Belongs to the methyltransferase superfamily. LCMT family.</text>
</comment>
<evidence type="ECO:0000256" key="14">
    <source>
        <dbReference type="SAM" id="MobiDB-lite"/>
    </source>
</evidence>
<dbReference type="HOGENOM" id="CLU_002761_2_0_1"/>
<keyword evidence="10" id="KW-0819">tRNA processing</keyword>
<keyword evidence="9" id="KW-0949">S-adenosyl-L-methionine</keyword>
<dbReference type="EMBL" id="AFYH01099220">
    <property type="status" value="NOT_ANNOTATED_CDS"/>
    <property type="molecule type" value="Genomic_DNA"/>
</dbReference>
<accession>H2ZX30</accession>
<evidence type="ECO:0000256" key="5">
    <source>
        <dbReference type="ARBA" id="ARBA00012779"/>
    </source>
</evidence>
<protein>
    <recommendedName>
        <fullName evidence="6">tRNA wybutosine-synthesizing protein 4</fullName>
        <ecNumber evidence="5">2.1.1.290</ecNumber>
        <ecNumber evidence="4">2.3.1.231</ecNumber>
    </recommendedName>
    <alternativeName>
        <fullName evidence="12">tRNA(Phe) (7-(3-amino-3-(methoxycarbonyl)propyl)wyosine(37)-N)-methoxycarbonyltransferase</fullName>
    </alternativeName>
    <alternativeName>
        <fullName evidence="11">tRNA(Phe) (7-(3-amino-3-carboxypropyl)wyosine(37)-O)-methyltransferase</fullName>
    </alternativeName>
</protein>
<feature type="compositionally biased region" description="Basic and acidic residues" evidence="14">
    <location>
        <begin position="1"/>
        <end position="10"/>
    </location>
</feature>
<dbReference type="OrthoDB" id="203237at2759"/>
<reference evidence="15" key="2">
    <citation type="submission" date="2025-08" db="UniProtKB">
        <authorList>
            <consortium name="Ensembl"/>
        </authorList>
    </citation>
    <scope>IDENTIFICATION</scope>
</reference>
<comment type="catalytic activity">
    <reaction evidence="1">
        <text>7-[(3S)-3-amino-3-carboxypropyl]wyosine(37) in tRNA(Phe) + S-adenosyl-L-methionine = 7-[(3S)-(3-amino-3-methoxycarbonyl)propyl]wyosine(37) in tRNA(Phe) + S-adenosyl-L-homocysteine</text>
        <dbReference type="Rhea" id="RHEA:36903"/>
        <dbReference type="Rhea" id="RHEA-COMP:10379"/>
        <dbReference type="Rhea" id="RHEA-COMP:11844"/>
        <dbReference type="ChEBI" id="CHEBI:57856"/>
        <dbReference type="ChEBI" id="CHEBI:59789"/>
        <dbReference type="ChEBI" id="CHEBI:73543"/>
        <dbReference type="ChEBI" id="CHEBI:74275"/>
        <dbReference type="EC" id="2.1.1.290"/>
    </reaction>
</comment>
<dbReference type="Pfam" id="PF24681">
    <property type="entry name" value="Kelch_KLHDC2_KLHL20_DRC7"/>
    <property type="match status" value="1"/>
</dbReference>
<dbReference type="EC" id="2.3.1.231" evidence="4"/>
<evidence type="ECO:0000256" key="3">
    <source>
        <dbReference type="ARBA" id="ARBA00010703"/>
    </source>
</evidence>
<dbReference type="InterPro" id="IPR007213">
    <property type="entry name" value="Ppm1/Ppm2/Tcmp"/>
</dbReference>
<dbReference type="KEGG" id="lcm:102353544"/>
<dbReference type="Ensembl" id="ENSLACT00000001965.2">
    <property type="protein sequence ID" value="ENSLACP00000001951.2"/>
    <property type="gene ID" value="ENSLACG00000001742.2"/>
</dbReference>
<evidence type="ECO:0000256" key="2">
    <source>
        <dbReference type="ARBA" id="ARBA00004797"/>
    </source>
</evidence>
<keyword evidence="8" id="KW-0808">Transferase</keyword>
<dbReference type="InParanoid" id="H2ZX30"/>
<dbReference type="InterPro" id="IPR029063">
    <property type="entry name" value="SAM-dependent_MTases_sf"/>
</dbReference>
<dbReference type="UniPathway" id="UPA00375"/>
<organism evidence="15 16">
    <name type="scientific">Latimeria chalumnae</name>
    <name type="common">Coelacanth</name>
    <dbReference type="NCBI Taxonomy" id="7897"/>
    <lineage>
        <taxon>Eukaryota</taxon>
        <taxon>Metazoa</taxon>
        <taxon>Chordata</taxon>
        <taxon>Craniata</taxon>
        <taxon>Vertebrata</taxon>
        <taxon>Euteleostomi</taxon>
        <taxon>Coelacanthiformes</taxon>
        <taxon>Coelacanthidae</taxon>
        <taxon>Latimeria</taxon>
    </lineage>
</organism>
<reference evidence="16" key="1">
    <citation type="submission" date="2011-08" db="EMBL/GenBank/DDBJ databases">
        <title>The draft genome of Latimeria chalumnae.</title>
        <authorList>
            <person name="Di Palma F."/>
            <person name="Alfoldi J."/>
            <person name="Johnson J."/>
            <person name="Berlin A."/>
            <person name="Gnerre S."/>
            <person name="Jaffe D."/>
            <person name="MacCallum I."/>
            <person name="Young S."/>
            <person name="Walker B.J."/>
            <person name="Lander E."/>
            <person name="Lindblad-Toh K."/>
        </authorList>
    </citation>
    <scope>NUCLEOTIDE SEQUENCE [LARGE SCALE GENOMIC DNA]</scope>
    <source>
        <strain evidence="16">Wild caught</strain>
    </source>
</reference>
<evidence type="ECO:0000256" key="11">
    <source>
        <dbReference type="ARBA" id="ARBA00029750"/>
    </source>
</evidence>
<name>H2ZX30_LATCH</name>
<dbReference type="STRING" id="7897.ENSLACP00000001951"/>
<sequence length="689" mass="76738">MSNHKNSLDKNKKRVGKDSAVQGTNDSSIVSKCSMVKLDYFKDDFLKYFVKKSSRRAPLINRGYYIRAKAVDHCFKQFLMQTGGHPQRQILSLGAGFDSSYFRLKAGGLLKNVIMYEVDFPDVVSRKAALITNEKELAELVGSAGEIRPAESGIVCLSGTDYRLLGVDLSELEKLDEGLIGAGLNLTCPTLILSEVVLTYMDNARSSAVIQWASEHFASAVFVIYEQIRPADPFGQVMQKHFKQLNSTLHALVEYPDREAQKKRFLDLGWEESTCVDMNEFYFGFIPKEERKRLETLEPFDEFEEWHLKCSHYFILTAFKGELKICSMLNAPTGSLLTKSVPFSSKTISASPCEVDSKVSGLRRYGHRSCLIKSNVVITTGGFGEQAGQHGRLKDLQLSVKSGAIWEHGPVTVEDTEQLWDARIFHSMTPISDDQCVIVGGRLSPLNPSTNILCLKCRQKSDFDSCSVNVSVQEVCVDMKSLSPRWRHSATGMKYKDQSYLFIYGGCSPTDKVLNDWYFLNLEDFSRTEILVEGFVPEGRHSHSACLWNGAVVIAGGLGPEEMPLGSIYLLIPTTTGFTWQEVEASPSVIPRYSHTAHIVDDKLLLVGGVLIHSDTIPGVTVIDLKTGQCVDYQINTAHLEWPLMLHNHSSVLMEEEKQLFVIGGGGNCFSFGTHLNQHPVLLSLASVI</sequence>
<comment type="pathway">
    <text evidence="2">tRNA modification; wybutosine-tRNA(Phe) biosynthesis.</text>
</comment>
<evidence type="ECO:0000256" key="7">
    <source>
        <dbReference type="ARBA" id="ARBA00022603"/>
    </source>
</evidence>
<dbReference type="OMA" id="FCILEQF"/>
<dbReference type="Bgee" id="ENSLACG00000001742">
    <property type="expression patterns" value="Expressed in post-anal tail muscle and 5 other cell types or tissues"/>
</dbReference>
<dbReference type="EMBL" id="AFYH01099219">
    <property type="status" value="NOT_ANNOTATED_CDS"/>
    <property type="molecule type" value="Genomic_DNA"/>
</dbReference>
<dbReference type="eggNOG" id="KOG2918">
    <property type="taxonomic scope" value="Eukaryota"/>
</dbReference>
<dbReference type="CTD" id="9836"/>
<dbReference type="SUPFAM" id="SSF117281">
    <property type="entry name" value="Kelch motif"/>
    <property type="match status" value="1"/>
</dbReference>
<comment type="catalytic activity">
    <reaction evidence="13">
        <text>7-[(3S)-(3-amino-3-methoxycarbonyl)propyl]wyosine(37) in tRNA(Phe) + S-adenosyl-L-methionine + CO2 = wybutosine(37) in tRNA(Phe) + S-adenosyl-L-homocysteine + 2 H(+)</text>
        <dbReference type="Rhea" id="RHEA:37119"/>
        <dbReference type="Rhea" id="RHEA-COMP:11844"/>
        <dbReference type="Rhea" id="RHEA-COMP:11847"/>
        <dbReference type="ChEBI" id="CHEBI:15378"/>
        <dbReference type="ChEBI" id="CHEBI:16526"/>
        <dbReference type="ChEBI" id="CHEBI:57856"/>
        <dbReference type="ChEBI" id="CHEBI:59789"/>
        <dbReference type="ChEBI" id="CHEBI:73544"/>
        <dbReference type="ChEBI" id="CHEBI:74275"/>
        <dbReference type="EC" id="2.3.1.231"/>
    </reaction>
</comment>
<evidence type="ECO:0000256" key="13">
    <source>
        <dbReference type="ARBA" id="ARBA00049250"/>
    </source>
</evidence>